<dbReference type="Pfam" id="PF18085">
    <property type="entry name" value="Mak_N_cap"/>
    <property type="match status" value="1"/>
</dbReference>
<evidence type="ECO:0000313" key="6">
    <source>
        <dbReference type="EMBL" id="BBH18021.1"/>
    </source>
</evidence>
<keyword evidence="1" id="KW-0808">Transferase</keyword>
<gene>
    <name evidence="6" type="ORF">Back2_23080</name>
</gene>
<keyword evidence="7" id="KW-1185">Reference proteome</keyword>
<evidence type="ECO:0000256" key="1">
    <source>
        <dbReference type="ARBA" id="ARBA00022679"/>
    </source>
</evidence>
<keyword evidence="4" id="KW-0067">ATP-binding</keyword>
<dbReference type="OrthoDB" id="3787729at2"/>
<evidence type="ECO:0000259" key="5">
    <source>
        <dbReference type="Pfam" id="PF18085"/>
    </source>
</evidence>
<organism evidence="6 7">
    <name type="scientific">Nocardioides baekrokdamisoli</name>
    <dbReference type="NCBI Taxonomy" id="1804624"/>
    <lineage>
        <taxon>Bacteria</taxon>
        <taxon>Bacillati</taxon>
        <taxon>Actinomycetota</taxon>
        <taxon>Actinomycetes</taxon>
        <taxon>Propionibacteriales</taxon>
        <taxon>Nocardioidaceae</taxon>
        <taxon>Nocardioides</taxon>
    </lineage>
</organism>
<keyword evidence="3" id="KW-0418">Kinase</keyword>
<dbReference type="InterPro" id="IPR040999">
    <property type="entry name" value="Mak_N_cap"/>
</dbReference>
<evidence type="ECO:0000256" key="3">
    <source>
        <dbReference type="ARBA" id="ARBA00022777"/>
    </source>
</evidence>
<protein>
    <recommendedName>
        <fullName evidence="5">Maltokinase N-terminal cap domain-containing protein</fullName>
    </recommendedName>
</protein>
<dbReference type="KEGG" id="nbe:Back2_23080"/>
<evidence type="ECO:0000256" key="2">
    <source>
        <dbReference type="ARBA" id="ARBA00022741"/>
    </source>
</evidence>
<name>A0A3G9IWE8_9ACTN</name>
<evidence type="ECO:0000313" key="7">
    <source>
        <dbReference type="Proteomes" id="UP000271573"/>
    </source>
</evidence>
<dbReference type="AlphaFoldDB" id="A0A3G9IWE8"/>
<reference evidence="6 7" key="1">
    <citation type="submission" date="2018-11" db="EMBL/GenBank/DDBJ databases">
        <title>Complete genome sequence of Nocardioides baekrokdamisoli strain KCTC 39748.</title>
        <authorList>
            <person name="Kang S.W."/>
            <person name="Lee K.C."/>
            <person name="Kim K.K."/>
            <person name="Kim J.S."/>
            <person name="Kim D.S."/>
            <person name="Ko S.H."/>
            <person name="Yang S.H."/>
            <person name="Shin Y.K."/>
            <person name="Lee J.S."/>
        </authorList>
    </citation>
    <scope>NUCLEOTIDE SEQUENCE [LARGE SCALE GENOMIC DNA]</scope>
    <source>
        <strain evidence="6 7">KCTC 39748</strain>
    </source>
</reference>
<dbReference type="GO" id="GO:0016301">
    <property type="term" value="F:kinase activity"/>
    <property type="evidence" value="ECO:0007669"/>
    <property type="project" value="UniProtKB-KW"/>
</dbReference>
<dbReference type="EMBL" id="AP019307">
    <property type="protein sequence ID" value="BBH18021.1"/>
    <property type="molecule type" value="Genomic_DNA"/>
</dbReference>
<dbReference type="Proteomes" id="UP000271573">
    <property type="component" value="Chromosome"/>
</dbReference>
<dbReference type="GO" id="GO:0005524">
    <property type="term" value="F:ATP binding"/>
    <property type="evidence" value="ECO:0007669"/>
    <property type="project" value="UniProtKB-KW"/>
</dbReference>
<sequence>MAIVHSTTIKPSKPEILETLFGGPVEILGAYRFDDPDGEVGVEGLIVTAPGGPRHVVMTYRGAPLDGADEHLLSTMEHGVLGQRWIYDGLGDPVALACFDRALRGEQRQARLEVFDGDDLVETRDSTVRIALVEGEGSGRHGLLIAGDLADPIPSDGSHLHATWDGGEAVIVALVPALPE</sequence>
<evidence type="ECO:0000256" key="4">
    <source>
        <dbReference type="ARBA" id="ARBA00022840"/>
    </source>
</evidence>
<feature type="domain" description="Maltokinase N-terminal cap" evidence="5">
    <location>
        <begin position="25"/>
        <end position="92"/>
    </location>
</feature>
<keyword evidence="2" id="KW-0547">Nucleotide-binding</keyword>
<proteinExistence type="predicted"/>
<accession>A0A3G9IWE8</accession>
<dbReference type="RefSeq" id="WP_125569392.1">
    <property type="nucleotide sequence ID" value="NZ_AP019307.1"/>
</dbReference>